<dbReference type="GO" id="GO:0043565">
    <property type="term" value="F:sequence-specific DNA binding"/>
    <property type="evidence" value="ECO:0007669"/>
    <property type="project" value="InterPro"/>
</dbReference>
<proteinExistence type="predicted"/>
<feature type="compositionally biased region" description="Gly residues" evidence="4">
    <location>
        <begin position="179"/>
        <end position="188"/>
    </location>
</feature>
<dbReference type="InterPro" id="IPR019887">
    <property type="entry name" value="Tscrpt_reg_AsnC/Lrp_C"/>
</dbReference>
<evidence type="ECO:0000313" key="8">
    <source>
        <dbReference type="Proteomes" id="UP000307000"/>
    </source>
</evidence>
<dbReference type="GO" id="GO:0043200">
    <property type="term" value="P:response to amino acid"/>
    <property type="evidence" value="ECO:0007669"/>
    <property type="project" value="TreeGrafter"/>
</dbReference>
<dbReference type="Gene3D" id="3.30.70.920">
    <property type="match status" value="1"/>
</dbReference>
<dbReference type="EMBL" id="CP034412">
    <property type="protein sequence ID" value="QCY46533.1"/>
    <property type="molecule type" value="Genomic_DNA"/>
</dbReference>
<evidence type="ECO:0000259" key="5">
    <source>
        <dbReference type="Pfam" id="PF01037"/>
    </source>
</evidence>
<keyword evidence="1" id="KW-0805">Transcription regulation</keyword>
<dbReference type="Pfam" id="PF01037">
    <property type="entry name" value="AsnC_trans_reg"/>
    <property type="match status" value="1"/>
</dbReference>
<evidence type="ECO:0000259" key="6">
    <source>
        <dbReference type="Pfam" id="PF13404"/>
    </source>
</evidence>
<dbReference type="Proteomes" id="UP000307000">
    <property type="component" value="Chromosome"/>
</dbReference>
<sequence length="188" mass="20395">MHYFWDPNGANLHLMQALDSTDRRILLALSSVARRSASAIAAALGMGRNTVQSRLSRLEGEVLDPMDRRIPPAALGFGLLSFVELHVQQRHLGTITEQLRQIPEVIEAHGLTGSADILVRVAAANAEELFRVHGRLLNIEGVQRADSALSMAELVPYRTTKLIEMSLGEHRSGAETAGNGQGRCGEPA</sequence>
<dbReference type="SUPFAM" id="SSF46785">
    <property type="entry name" value="Winged helix' DNA-binding domain"/>
    <property type="match status" value="1"/>
</dbReference>
<reference evidence="7 8" key="1">
    <citation type="submission" date="2018-12" db="EMBL/GenBank/DDBJ databases">
        <title>Complete Genome Sequence of Glutamicibacter creatinolyticus strain LGCM259,isolated from an abscess of a 12-year-old mare in Italy.</title>
        <authorList>
            <person name="Santos R.G."/>
            <person name="Silva A.L."/>
            <person name="Seyffert N."/>
            <person name="Castro T.L.P."/>
            <person name="Attili A.R."/>
            <person name="Rifici C."/>
            <person name="Mazzullo G."/>
            <person name="Brenig B."/>
            <person name="Venanzi F."/>
            <person name="Azevedo V."/>
        </authorList>
    </citation>
    <scope>NUCLEOTIDE SEQUENCE [LARGE SCALE GENOMIC DNA]</scope>
    <source>
        <strain evidence="7 8">LGCM 259</strain>
    </source>
</reference>
<dbReference type="Gene3D" id="1.10.10.10">
    <property type="entry name" value="Winged helix-like DNA-binding domain superfamily/Winged helix DNA-binding domain"/>
    <property type="match status" value="1"/>
</dbReference>
<dbReference type="GO" id="GO:0005829">
    <property type="term" value="C:cytosol"/>
    <property type="evidence" value="ECO:0007669"/>
    <property type="project" value="TreeGrafter"/>
</dbReference>
<accession>A0A5B7WU08</accession>
<gene>
    <name evidence="7" type="ORF">GcLGCM259_0777</name>
</gene>
<keyword evidence="8" id="KW-1185">Reference proteome</keyword>
<dbReference type="InterPro" id="IPR011008">
    <property type="entry name" value="Dimeric_a/b-barrel"/>
</dbReference>
<organism evidence="7 8">
    <name type="scientific">Glutamicibacter creatinolyticus</name>
    <dbReference type="NCBI Taxonomy" id="162496"/>
    <lineage>
        <taxon>Bacteria</taxon>
        <taxon>Bacillati</taxon>
        <taxon>Actinomycetota</taxon>
        <taxon>Actinomycetes</taxon>
        <taxon>Micrococcales</taxon>
        <taxon>Micrococcaceae</taxon>
        <taxon>Glutamicibacter</taxon>
    </lineage>
</organism>
<dbReference type="SMART" id="SM00344">
    <property type="entry name" value="HTH_ASNC"/>
    <property type="match status" value="1"/>
</dbReference>
<dbReference type="Pfam" id="PF13404">
    <property type="entry name" value="HTH_AsnC-type"/>
    <property type="match status" value="1"/>
</dbReference>
<protein>
    <submittedName>
        <fullName evidence="7">AsnC family transcriptional regulator</fullName>
    </submittedName>
</protein>
<keyword evidence="2" id="KW-0238">DNA-binding</keyword>
<feature type="region of interest" description="Disordered" evidence="4">
    <location>
        <begin position="169"/>
        <end position="188"/>
    </location>
</feature>
<dbReference type="PANTHER" id="PTHR30154">
    <property type="entry name" value="LEUCINE-RESPONSIVE REGULATORY PROTEIN"/>
    <property type="match status" value="1"/>
</dbReference>
<feature type="domain" description="Transcription regulator AsnC/Lrp ligand binding" evidence="5">
    <location>
        <begin position="83"/>
        <end position="152"/>
    </location>
</feature>
<dbReference type="InterPro" id="IPR019888">
    <property type="entry name" value="Tscrpt_reg_AsnC-like"/>
</dbReference>
<feature type="domain" description="HTH asnC-type" evidence="6">
    <location>
        <begin position="18"/>
        <end position="59"/>
    </location>
</feature>
<dbReference type="InterPro" id="IPR000485">
    <property type="entry name" value="AsnC-type_HTH_dom"/>
</dbReference>
<dbReference type="InterPro" id="IPR036390">
    <property type="entry name" value="WH_DNA-bd_sf"/>
</dbReference>
<name>A0A5B7WU08_9MICC</name>
<keyword evidence="3" id="KW-0804">Transcription</keyword>
<dbReference type="KEGG" id="gcr:GcLGCM259_0777"/>
<evidence type="ECO:0000256" key="2">
    <source>
        <dbReference type="ARBA" id="ARBA00023125"/>
    </source>
</evidence>
<dbReference type="AlphaFoldDB" id="A0A5B7WU08"/>
<evidence type="ECO:0000256" key="1">
    <source>
        <dbReference type="ARBA" id="ARBA00023015"/>
    </source>
</evidence>
<evidence type="ECO:0000256" key="3">
    <source>
        <dbReference type="ARBA" id="ARBA00023163"/>
    </source>
</evidence>
<dbReference type="SUPFAM" id="SSF54909">
    <property type="entry name" value="Dimeric alpha+beta barrel"/>
    <property type="match status" value="1"/>
</dbReference>
<dbReference type="InterPro" id="IPR036388">
    <property type="entry name" value="WH-like_DNA-bd_sf"/>
</dbReference>
<dbReference type="PANTHER" id="PTHR30154:SF34">
    <property type="entry name" value="TRANSCRIPTIONAL REGULATOR AZLB"/>
    <property type="match status" value="1"/>
</dbReference>
<evidence type="ECO:0000313" key="7">
    <source>
        <dbReference type="EMBL" id="QCY46533.1"/>
    </source>
</evidence>
<evidence type="ECO:0000256" key="4">
    <source>
        <dbReference type="SAM" id="MobiDB-lite"/>
    </source>
</evidence>